<dbReference type="Proteomes" id="UP000295710">
    <property type="component" value="Unassembled WGS sequence"/>
</dbReference>
<dbReference type="EMBL" id="SMMX01000001">
    <property type="protein sequence ID" value="TDA23305.1"/>
    <property type="molecule type" value="Genomic_DNA"/>
</dbReference>
<organism evidence="6 7">
    <name type="scientific">Extibacter muris</name>
    <dbReference type="NCBI Taxonomy" id="1796622"/>
    <lineage>
        <taxon>Bacteria</taxon>
        <taxon>Bacillati</taxon>
        <taxon>Bacillota</taxon>
        <taxon>Clostridia</taxon>
        <taxon>Lachnospirales</taxon>
        <taxon>Lachnospiraceae</taxon>
        <taxon>Extibacter</taxon>
    </lineage>
</organism>
<evidence type="ECO:0000313" key="6">
    <source>
        <dbReference type="EMBL" id="TDA23305.1"/>
    </source>
</evidence>
<keyword evidence="3" id="KW-0408">Iron</keyword>
<keyword evidence="1" id="KW-0004">4Fe-4S</keyword>
<evidence type="ECO:0000256" key="2">
    <source>
        <dbReference type="ARBA" id="ARBA00022723"/>
    </source>
</evidence>
<dbReference type="InterPro" id="IPR050572">
    <property type="entry name" value="Fe-S_Ferredoxin"/>
</dbReference>
<accession>A0A4R4FHZ9</accession>
<dbReference type="PANTHER" id="PTHR43687:SF1">
    <property type="entry name" value="FERREDOXIN III"/>
    <property type="match status" value="1"/>
</dbReference>
<evidence type="ECO:0000259" key="5">
    <source>
        <dbReference type="PROSITE" id="PS51379"/>
    </source>
</evidence>
<reference evidence="6 7" key="1">
    <citation type="journal article" date="2016" name="Nat. Microbiol.">
        <title>The Mouse Intestinal Bacterial Collection (miBC) provides host-specific insight into cultured diversity and functional potential of the gut microbiota.</title>
        <authorList>
            <person name="Lagkouvardos I."/>
            <person name="Pukall R."/>
            <person name="Abt B."/>
            <person name="Foesel B.U."/>
            <person name="Meier-Kolthoff J.P."/>
            <person name="Kumar N."/>
            <person name="Bresciani A."/>
            <person name="Martinez I."/>
            <person name="Just S."/>
            <person name="Ziegler C."/>
            <person name="Brugiroux S."/>
            <person name="Garzetti D."/>
            <person name="Wenning M."/>
            <person name="Bui T.P."/>
            <person name="Wang J."/>
            <person name="Hugenholtz F."/>
            <person name="Plugge C.M."/>
            <person name="Peterson D.A."/>
            <person name="Hornef M.W."/>
            <person name="Baines J.F."/>
            <person name="Smidt H."/>
            <person name="Walter J."/>
            <person name="Kristiansen K."/>
            <person name="Nielsen H.B."/>
            <person name="Haller D."/>
            <person name="Overmann J."/>
            <person name="Stecher B."/>
            <person name="Clavel T."/>
        </authorList>
    </citation>
    <scope>NUCLEOTIDE SEQUENCE [LARGE SCALE GENOMIC DNA]</scope>
    <source>
        <strain evidence="6 7">DSM 28560</strain>
    </source>
</reference>
<dbReference type="GO" id="GO:0051539">
    <property type="term" value="F:4 iron, 4 sulfur cluster binding"/>
    <property type="evidence" value="ECO:0007669"/>
    <property type="project" value="UniProtKB-KW"/>
</dbReference>
<feature type="domain" description="4Fe-4S ferredoxin-type" evidence="5">
    <location>
        <begin position="148"/>
        <end position="177"/>
    </location>
</feature>
<dbReference type="Gene3D" id="3.40.50.360">
    <property type="match status" value="1"/>
</dbReference>
<sequence>MVKNSGGREEIVFAYPVYFSKLPKIVYDFIHGNQSVFSGKKIFIIATMGLISGDGAGCSARLLAKCGASIIGGLHLKMPDCIGDEKALKRTKEQNHLLVKGAENKIKEAAESLKQGTPVREGLGFWYHMAGLFGQRLYFYNKTKKYSDKLHIDREKCIGCGICVSACPMENISLQSGKARQQGRCTMCYRCVNYCPKQAITLFGKKLYEQCSIEKYL</sequence>
<dbReference type="InterPro" id="IPR029039">
    <property type="entry name" value="Flavoprotein-like_sf"/>
</dbReference>
<dbReference type="InterPro" id="IPR017900">
    <property type="entry name" value="4Fe4S_Fe_S_CS"/>
</dbReference>
<feature type="domain" description="4Fe-4S ferredoxin-type" evidence="5">
    <location>
        <begin position="182"/>
        <end position="205"/>
    </location>
</feature>
<proteinExistence type="predicted"/>
<dbReference type="InterPro" id="IPR017896">
    <property type="entry name" value="4Fe4S_Fe-S-bd"/>
</dbReference>
<dbReference type="PROSITE" id="PS51379">
    <property type="entry name" value="4FE4S_FER_2"/>
    <property type="match status" value="2"/>
</dbReference>
<dbReference type="InterPro" id="IPR047964">
    <property type="entry name" value="EFR1-like"/>
</dbReference>
<dbReference type="AlphaFoldDB" id="A0A4R4FHZ9"/>
<keyword evidence="2" id="KW-0479">Metal-binding</keyword>
<dbReference type="SUPFAM" id="SSF54862">
    <property type="entry name" value="4Fe-4S ferredoxins"/>
    <property type="match status" value="1"/>
</dbReference>
<dbReference type="Gene3D" id="3.30.70.20">
    <property type="match status" value="1"/>
</dbReference>
<evidence type="ECO:0000256" key="1">
    <source>
        <dbReference type="ARBA" id="ARBA00022485"/>
    </source>
</evidence>
<dbReference type="NCBIfam" id="NF038196">
    <property type="entry name" value="ferrodoxin_EFR1"/>
    <property type="match status" value="1"/>
</dbReference>
<name>A0A4R4FHZ9_9FIRM</name>
<evidence type="ECO:0000256" key="4">
    <source>
        <dbReference type="ARBA" id="ARBA00023014"/>
    </source>
</evidence>
<dbReference type="PANTHER" id="PTHR43687">
    <property type="entry name" value="ADENYLYLSULFATE REDUCTASE, BETA SUBUNIT"/>
    <property type="match status" value="1"/>
</dbReference>
<dbReference type="RefSeq" id="WP_132273989.1">
    <property type="nucleotide sequence ID" value="NZ_JAOBST010000008.1"/>
</dbReference>
<dbReference type="Pfam" id="PF00037">
    <property type="entry name" value="Fer4"/>
    <property type="match status" value="2"/>
</dbReference>
<keyword evidence="4" id="KW-0411">Iron-sulfur</keyword>
<comment type="caution">
    <text evidence="6">The sequence shown here is derived from an EMBL/GenBank/DDBJ whole genome shotgun (WGS) entry which is preliminary data.</text>
</comment>
<gene>
    <name evidence="6" type="ORF">E1963_00720</name>
</gene>
<protein>
    <submittedName>
        <fullName evidence="6">4Fe-4S dicluster domain-containing protein</fullName>
    </submittedName>
</protein>
<dbReference type="GO" id="GO:0046872">
    <property type="term" value="F:metal ion binding"/>
    <property type="evidence" value="ECO:0007669"/>
    <property type="project" value="UniProtKB-KW"/>
</dbReference>
<evidence type="ECO:0000256" key="3">
    <source>
        <dbReference type="ARBA" id="ARBA00023004"/>
    </source>
</evidence>
<dbReference type="SUPFAM" id="SSF52218">
    <property type="entry name" value="Flavoproteins"/>
    <property type="match status" value="1"/>
</dbReference>
<keyword evidence="7" id="KW-1185">Reference proteome</keyword>
<evidence type="ECO:0000313" key="7">
    <source>
        <dbReference type="Proteomes" id="UP000295710"/>
    </source>
</evidence>
<dbReference type="PROSITE" id="PS00198">
    <property type="entry name" value="4FE4S_FER_1"/>
    <property type="match status" value="2"/>
</dbReference>